<dbReference type="EMBL" id="MUFR01000036">
    <property type="protein sequence ID" value="OOF33198.1"/>
    <property type="molecule type" value="Genomic_DNA"/>
</dbReference>
<accession>A0ABX3KNW8</accession>
<dbReference type="RefSeq" id="WP_077669899.1">
    <property type="nucleotide sequence ID" value="NZ_MUFR01000036.1"/>
</dbReference>
<dbReference type="CDD" id="cd20301">
    <property type="entry name" value="cupin_ChrR"/>
    <property type="match status" value="1"/>
</dbReference>
<keyword evidence="3" id="KW-1185">Reference proteome</keyword>
<sequence length="234" mass="25569">MIKYHPSTDLLDAFAAGKLPTSMAIALSAHVELCQECQAYVATAEERLASVAFAQETVGDEALMVNEWDHNAEDEMLSAIFEQAAANDTDALTQSGAEQPEARATQITVGEKTYALPRALRRFGDSNWASFGKVQRARLNLDEGATRASFLHIDEGGSVPAHTHKGYELTLLLDGTFEDESGQYVPGDFILLDSRHHHTPYTKEGCLCYTIADAPLYFTKGVSKLLNTVGHAIY</sequence>
<dbReference type="NCBIfam" id="TIGR02451">
    <property type="entry name" value="anti_sig_ChrR"/>
    <property type="match status" value="1"/>
</dbReference>
<feature type="domain" description="ChrR-like cupin" evidence="1">
    <location>
        <begin position="122"/>
        <end position="210"/>
    </location>
</feature>
<dbReference type="SUPFAM" id="SSF51182">
    <property type="entry name" value="RmlC-like cupins"/>
    <property type="match status" value="1"/>
</dbReference>
<dbReference type="InterPro" id="IPR014710">
    <property type="entry name" value="RmlC-like_jellyroll"/>
</dbReference>
<dbReference type="InterPro" id="IPR041916">
    <property type="entry name" value="Anti_sigma_zinc_sf"/>
</dbReference>
<dbReference type="InterPro" id="IPR012807">
    <property type="entry name" value="Anti-sigma_ChrR"/>
</dbReference>
<comment type="caution">
    <text evidence="2">The sequence shown here is derived from an EMBL/GenBank/DDBJ whole genome shotgun (WGS) entry which is preliminary data.</text>
</comment>
<name>A0ABX3KNW8_SALCS</name>
<dbReference type="Pfam" id="PF12973">
    <property type="entry name" value="Cupin_7"/>
    <property type="match status" value="1"/>
</dbReference>
<reference evidence="3" key="1">
    <citation type="submission" date="2017-01" db="EMBL/GenBank/DDBJ databases">
        <title>Draft genome of the species Salinivibrio costicola subsp. alcaliphilus.</title>
        <authorList>
            <person name="Lopez-Hermoso C."/>
            <person name="De La Haba R."/>
            <person name="Sanchez-Porro C."/>
            <person name="Ventosa A."/>
        </authorList>
    </citation>
    <scope>NUCLEOTIDE SEQUENCE [LARGE SCALE GENOMIC DNA]</scope>
    <source>
        <strain evidence="3">CBH448</strain>
    </source>
</reference>
<dbReference type="Proteomes" id="UP000189431">
    <property type="component" value="Unassembled WGS sequence"/>
</dbReference>
<evidence type="ECO:0000313" key="2">
    <source>
        <dbReference type="EMBL" id="OOF33198.1"/>
    </source>
</evidence>
<dbReference type="InterPro" id="IPR025979">
    <property type="entry name" value="ChrR-like_cupin_dom"/>
</dbReference>
<proteinExistence type="predicted"/>
<dbReference type="Gene3D" id="1.10.10.1320">
    <property type="entry name" value="Anti-sigma factor, zinc-finger domain"/>
    <property type="match status" value="1"/>
</dbReference>
<dbReference type="InterPro" id="IPR011051">
    <property type="entry name" value="RmlC_Cupin_sf"/>
</dbReference>
<evidence type="ECO:0000259" key="1">
    <source>
        <dbReference type="Pfam" id="PF12973"/>
    </source>
</evidence>
<dbReference type="Gene3D" id="2.60.120.10">
    <property type="entry name" value="Jelly Rolls"/>
    <property type="match status" value="1"/>
</dbReference>
<evidence type="ECO:0000313" key="3">
    <source>
        <dbReference type="Proteomes" id="UP000189431"/>
    </source>
</evidence>
<organism evidence="2 3">
    <name type="scientific">Salinivibrio costicola subsp. alcaliphilus</name>
    <dbReference type="NCBI Taxonomy" id="272773"/>
    <lineage>
        <taxon>Bacteria</taxon>
        <taxon>Pseudomonadati</taxon>
        <taxon>Pseudomonadota</taxon>
        <taxon>Gammaproteobacteria</taxon>
        <taxon>Vibrionales</taxon>
        <taxon>Vibrionaceae</taxon>
        <taxon>Salinivibrio</taxon>
    </lineage>
</organism>
<protein>
    <recommendedName>
        <fullName evidence="1">ChrR-like cupin domain-containing protein</fullName>
    </recommendedName>
</protein>
<gene>
    <name evidence="2" type="ORF">BZJ21_12050</name>
</gene>